<dbReference type="AlphaFoldDB" id="A0A814NSV9"/>
<proteinExistence type="predicted"/>
<evidence type="ECO:0000313" key="8">
    <source>
        <dbReference type="EMBL" id="CAF1096031.1"/>
    </source>
</evidence>
<evidence type="ECO:0000256" key="3">
    <source>
        <dbReference type="ARBA" id="ARBA00022771"/>
    </source>
</evidence>
<accession>A0A814NSV9</accession>
<gene>
    <name evidence="8" type="ORF">OXX778_LOCUS20912</name>
</gene>
<feature type="region of interest" description="Disordered" evidence="7">
    <location>
        <begin position="8"/>
        <end position="59"/>
    </location>
</feature>
<dbReference type="PANTHER" id="PTHR46481:SF10">
    <property type="entry name" value="ZINC FINGER BED DOMAIN-CONTAINING PROTEIN 39"/>
    <property type="match status" value="1"/>
</dbReference>
<evidence type="ECO:0000256" key="1">
    <source>
        <dbReference type="ARBA" id="ARBA00004123"/>
    </source>
</evidence>
<dbReference type="EMBL" id="CAJNOC010007296">
    <property type="protein sequence ID" value="CAF1096031.1"/>
    <property type="molecule type" value="Genomic_DNA"/>
</dbReference>
<reference evidence="8" key="1">
    <citation type="submission" date="2021-02" db="EMBL/GenBank/DDBJ databases">
        <authorList>
            <person name="Nowell W R."/>
        </authorList>
    </citation>
    <scope>NUCLEOTIDE SEQUENCE</scope>
    <source>
        <strain evidence="8">Ploen Becks lab</strain>
    </source>
</reference>
<feature type="compositionally biased region" description="Basic and acidic residues" evidence="7">
    <location>
        <begin position="39"/>
        <end position="59"/>
    </location>
</feature>
<keyword evidence="6" id="KW-0175">Coiled coil</keyword>
<keyword evidence="9" id="KW-1185">Reference proteome</keyword>
<dbReference type="SUPFAM" id="SSF140996">
    <property type="entry name" value="Hermes dimerisation domain"/>
    <property type="match status" value="1"/>
</dbReference>
<dbReference type="Proteomes" id="UP000663879">
    <property type="component" value="Unassembled WGS sequence"/>
</dbReference>
<protein>
    <submittedName>
        <fullName evidence="8">Uncharacterized protein</fullName>
    </submittedName>
</protein>
<keyword evidence="5" id="KW-0539">Nucleus</keyword>
<feature type="compositionally biased region" description="Basic and acidic residues" evidence="7">
    <location>
        <begin position="8"/>
        <end position="23"/>
    </location>
</feature>
<keyword evidence="2" id="KW-0479">Metal-binding</keyword>
<dbReference type="PANTHER" id="PTHR46481">
    <property type="entry name" value="ZINC FINGER BED DOMAIN-CONTAINING PROTEIN 4"/>
    <property type="match status" value="1"/>
</dbReference>
<dbReference type="SUPFAM" id="SSF53098">
    <property type="entry name" value="Ribonuclease H-like"/>
    <property type="match status" value="1"/>
</dbReference>
<dbReference type="GO" id="GO:0008270">
    <property type="term" value="F:zinc ion binding"/>
    <property type="evidence" value="ECO:0007669"/>
    <property type="project" value="UniProtKB-KW"/>
</dbReference>
<evidence type="ECO:0000256" key="7">
    <source>
        <dbReference type="SAM" id="MobiDB-lite"/>
    </source>
</evidence>
<keyword evidence="3" id="KW-0863">Zinc-finger</keyword>
<dbReference type="GO" id="GO:0005634">
    <property type="term" value="C:nucleus"/>
    <property type="evidence" value="ECO:0007669"/>
    <property type="project" value="UniProtKB-SubCell"/>
</dbReference>
<evidence type="ECO:0000256" key="6">
    <source>
        <dbReference type="SAM" id="Coils"/>
    </source>
</evidence>
<comment type="caution">
    <text evidence="8">The sequence shown here is derived from an EMBL/GenBank/DDBJ whole genome shotgun (WGS) entry which is preliminary data.</text>
</comment>
<dbReference type="InterPro" id="IPR012337">
    <property type="entry name" value="RNaseH-like_sf"/>
</dbReference>
<dbReference type="OrthoDB" id="1607513at2759"/>
<name>A0A814NSV9_9BILA</name>
<dbReference type="InterPro" id="IPR052035">
    <property type="entry name" value="ZnF_BED_domain_contain"/>
</dbReference>
<comment type="subcellular location">
    <subcellularLocation>
        <location evidence="1">Nucleus</location>
    </subcellularLocation>
</comment>
<evidence type="ECO:0000313" key="9">
    <source>
        <dbReference type="Proteomes" id="UP000663879"/>
    </source>
</evidence>
<evidence type="ECO:0000256" key="4">
    <source>
        <dbReference type="ARBA" id="ARBA00022833"/>
    </source>
</evidence>
<keyword evidence="4" id="KW-0862">Zinc</keyword>
<evidence type="ECO:0000256" key="5">
    <source>
        <dbReference type="ARBA" id="ARBA00023242"/>
    </source>
</evidence>
<organism evidence="8 9">
    <name type="scientific">Brachionus calyciflorus</name>
    <dbReference type="NCBI Taxonomy" id="104777"/>
    <lineage>
        <taxon>Eukaryota</taxon>
        <taxon>Metazoa</taxon>
        <taxon>Spiralia</taxon>
        <taxon>Gnathifera</taxon>
        <taxon>Rotifera</taxon>
        <taxon>Eurotatoria</taxon>
        <taxon>Monogononta</taxon>
        <taxon>Pseudotrocha</taxon>
        <taxon>Ploima</taxon>
        <taxon>Brachionidae</taxon>
        <taxon>Brachionus</taxon>
    </lineage>
</organism>
<sequence>MLIDHLKIQHKITKDDDPNEKENRKRRRLDFDEDSDEGNDGRTTEKENTLQKEPKEKLSSKQKEIINKKLLNFIIKQNLSFNIVESDDFQEFIEAIRSDFYILPCRQTVRNSYLPKMVENVKKSLEKEISDVLFGSTTTDCWVSNSNNSYMVVTYHYISDQIEFKSRVLSLKYLDEDHDATYLSSSLIEVMVEWDTIDKTYAVISDSGSNIKLAVSLLNDEILKLPCSAHKINLCVSDLFKHKKIKIKIDKNNNEIYYVREYDKDGKCKDLEISKQRSDEIVNLNKIREDVLNKILGKCKKMVGSIRHSESLTRLLKNKQESCGLKYKIKLVQDVPTRWNSTFDMIDSILFKIKFTYLNDDNKSKIYKSRAKSFIKTLASKYLKPENNISSNTNRSSASHVHLSSSSIPEIIPFHQIPRIHAKFNENNFLNGLQDPVDKNIEETDQFLESLDHELDLYENRVFKFNENNNTIAHTTANSSRSLAEWFFSCLVNRLLANATGCATPFIRCTNTAPTFVADASQKSSNGLLKSGKWCFD</sequence>
<evidence type="ECO:0000256" key="2">
    <source>
        <dbReference type="ARBA" id="ARBA00022723"/>
    </source>
</evidence>
<feature type="coiled-coil region" evidence="6">
    <location>
        <begin position="441"/>
        <end position="468"/>
    </location>
</feature>